<dbReference type="PANTHER" id="PTHR46594:SF4">
    <property type="entry name" value="P-TYPE CATION-TRANSPORTING ATPASE"/>
    <property type="match status" value="1"/>
</dbReference>
<accession>F2U3C6</accession>
<feature type="region of interest" description="Disordered" evidence="2">
    <location>
        <begin position="1"/>
        <end position="22"/>
    </location>
</feature>
<dbReference type="InterPro" id="IPR023299">
    <property type="entry name" value="ATPase_P-typ_cyto_dom_N"/>
</dbReference>
<dbReference type="Proteomes" id="UP000007799">
    <property type="component" value="Unassembled WGS sequence"/>
</dbReference>
<evidence type="ECO:0000313" key="5">
    <source>
        <dbReference type="Proteomes" id="UP000007799"/>
    </source>
</evidence>
<reference evidence="4" key="1">
    <citation type="submission" date="2009-08" db="EMBL/GenBank/DDBJ databases">
        <title>Annotation of Salpingoeca rosetta.</title>
        <authorList>
            <consortium name="The Broad Institute Genome Sequencing Platform"/>
            <person name="Russ C."/>
            <person name="Cuomo C."/>
            <person name="Burger G."/>
            <person name="Gray M.W."/>
            <person name="Holland P.W.H."/>
            <person name="King N."/>
            <person name="Lang F.B.F."/>
            <person name="Roger A.J."/>
            <person name="Ruiz-Trillo I."/>
            <person name="Young S.K."/>
            <person name="Zeng Q."/>
            <person name="Gargeya S."/>
            <person name="Alvarado L."/>
            <person name="Berlin A."/>
            <person name="Chapman S.B."/>
            <person name="Chen Z."/>
            <person name="Freedman E."/>
            <person name="Gellesch M."/>
            <person name="Goldberg J."/>
            <person name="Griggs A."/>
            <person name="Gujja S."/>
            <person name="Heilman E."/>
            <person name="Heiman D."/>
            <person name="Howarth C."/>
            <person name="Mehta T."/>
            <person name="Neiman D."/>
            <person name="Pearson M."/>
            <person name="Roberts A."/>
            <person name="Saif S."/>
            <person name="Shea T."/>
            <person name="Shenoy N."/>
            <person name="Sisk P."/>
            <person name="Stolte C."/>
            <person name="Sykes S."/>
            <person name="White J."/>
            <person name="Yandava C."/>
            <person name="Haas B."/>
            <person name="Nusbaum C."/>
            <person name="Birren B."/>
        </authorList>
    </citation>
    <scope>NUCLEOTIDE SEQUENCE [LARGE SCALE GENOMIC DNA]</scope>
    <source>
        <strain evidence="4">ATCC 50818</strain>
    </source>
</reference>
<evidence type="ECO:0000256" key="3">
    <source>
        <dbReference type="SAM" id="Phobius"/>
    </source>
</evidence>
<dbReference type="SUPFAM" id="SSF81660">
    <property type="entry name" value="Metal cation-transporting ATPase, ATP-binding domain N"/>
    <property type="match status" value="1"/>
</dbReference>
<evidence type="ECO:0008006" key="6">
    <source>
        <dbReference type="Google" id="ProtNLM"/>
    </source>
</evidence>
<keyword evidence="3" id="KW-1133">Transmembrane helix</keyword>
<evidence type="ECO:0000256" key="2">
    <source>
        <dbReference type="SAM" id="MobiDB-lite"/>
    </source>
</evidence>
<evidence type="ECO:0000256" key="1">
    <source>
        <dbReference type="ARBA" id="ARBA00022723"/>
    </source>
</evidence>
<dbReference type="GeneID" id="16076889"/>
<evidence type="ECO:0000313" key="4">
    <source>
        <dbReference type="EMBL" id="EGD82120.1"/>
    </source>
</evidence>
<dbReference type="AlphaFoldDB" id="F2U3C6"/>
<dbReference type="GO" id="GO:0046872">
    <property type="term" value="F:metal ion binding"/>
    <property type="evidence" value="ECO:0007669"/>
    <property type="project" value="UniProtKB-KW"/>
</dbReference>
<keyword evidence="1" id="KW-0479">Metal-binding</keyword>
<keyword evidence="5" id="KW-1185">Reference proteome</keyword>
<organism evidence="5">
    <name type="scientific">Salpingoeca rosetta (strain ATCC 50818 / BSB-021)</name>
    <dbReference type="NCBI Taxonomy" id="946362"/>
    <lineage>
        <taxon>Eukaryota</taxon>
        <taxon>Choanoflagellata</taxon>
        <taxon>Craspedida</taxon>
        <taxon>Salpingoecidae</taxon>
        <taxon>Salpingoeca</taxon>
    </lineage>
</organism>
<name>F2U3C6_SALR5</name>
<dbReference type="GO" id="GO:0000166">
    <property type="term" value="F:nucleotide binding"/>
    <property type="evidence" value="ECO:0007669"/>
    <property type="project" value="InterPro"/>
</dbReference>
<gene>
    <name evidence="4" type="ORF">PTSG_02795</name>
</gene>
<dbReference type="RefSeq" id="XP_004996303.1">
    <property type="nucleotide sequence ID" value="XM_004996246.1"/>
</dbReference>
<dbReference type="EMBL" id="GL832960">
    <property type="protein sequence ID" value="EGD82120.1"/>
    <property type="molecule type" value="Genomic_DNA"/>
</dbReference>
<dbReference type="STRING" id="946362.F2U3C6"/>
<dbReference type="InParanoid" id="F2U3C6"/>
<keyword evidence="3" id="KW-0472">Membrane</keyword>
<sequence length="1075" mass="114921">MSSVGQLSLPDEHCGHRMRQQRAGPTVIKATLMIEHETVAVEHLAEVSRDELADIVREGGYSVEIISPPQQRDFEHTRQGRNRRPPTTTKMLLPTLFGKPSTHASTAAAPHASGGACLGVHSNVSCGPARWHRAGEALHPSSPALARSADTKAREETHASTRHDATLRTLPGVQTVQIDGASCRVEVKHETYATGPTRHDHHAEGCRVREGAAPRSTATHRSEIRFCPITFIVCTTVFLRRVHHHCCRVWPDSWDARIVDDIRCLVSAVQSTMHGAANMHVTGTLFFTFISLGRYIEHLAKGNTSSLPKEESAGETDEAMITGRINTRLVSKGVDGIVATHVDNENAQLSKAPIQQHAEGCRVREGAAPRSTATHRSEIRFCPITFIVCTTVFLRRVHHHCCRVWPDSWDARIVDDIPAFSLFTSTFVSLGRYIEHLAKGSTSSLPKDDSQGNRVEERIDTELVQRGDDLKGAGEMDEAMITGQIKSRLVSKGVDDIVIWAAPWCMVFEATHVGSENAQLSKAPIQHRAAVGVWVAPLTSGAADKLELTFGAVLDKTRTLTVGSPKATCVRVLGDGHTWTEDGTPSKLVATAEANSEHALGQAIMAHVGAVSGNGLPDGLWALRGPFGAEVGIDNALAAACKSCRRKGDIVVVVDNGINIESADVVLMIKDNLLAGATPLTFVASRLCGRSHPLVVASGHLFSNAYDEVHTIRQIASVHVSEIQSIASATTSSPSLVVLWHLCGEGHGLISTISVFASRYQHLLVPEACVLGAVQPDPLLLLVAVRVPDPQPPCNSVLLVVAGACEAGSPLHSNTPASASFESAASTRDAKHVLLVAELERAVRMFPATVSAAVQDAETDTPLSLLSFAASKAIHAPAVCAIFRTPRSVSWLECSAEQCVVDKLSGELAKLEDAGARVVPLGACSWPAGEAELFGSFIVRVSSGVVLAHRRLRHSSGKDVAQLLLGVGDNKSVVIILALGVLAGCGHGAGAHDPGSSALTCATSCSARPRHQQFGRGGRRSASSCLTATRCRPTGLLLWWCWLLRVLCVISMVLLNLLIALTSDCADVEFQLLCG</sequence>
<dbReference type="KEGG" id="sre:PTSG_02795"/>
<keyword evidence="3" id="KW-0812">Transmembrane</keyword>
<dbReference type="Gene3D" id="3.40.1110.10">
    <property type="entry name" value="Calcium-transporting ATPase, cytoplasmic domain N"/>
    <property type="match status" value="1"/>
</dbReference>
<protein>
    <recommendedName>
        <fullName evidence="6">HMA domain-containing protein</fullName>
    </recommendedName>
</protein>
<dbReference type="PANTHER" id="PTHR46594">
    <property type="entry name" value="P-TYPE CATION-TRANSPORTING ATPASE"/>
    <property type="match status" value="1"/>
</dbReference>
<proteinExistence type="predicted"/>
<feature type="transmembrane region" description="Helical" evidence="3">
    <location>
        <begin position="1037"/>
        <end position="1061"/>
    </location>
</feature>